<dbReference type="Proteomes" id="UP000094761">
    <property type="component" value="Unassembled WGS sequence"/>
</dbReference>
<dbReference type="SUPFAM" id="SSF46894">
    <property type="entry name" value="C-terminal effector domain of the bipartite response regulators"/>
    <property type="match status" value="1"/>
</dbReference>
<dbReference type="InterPro" id="IPR001867">
    <property type="entry name" value="OmpR/PhoB-type_DNA-bd"/>
</dbReference>
<dbReference type="CDD" id="cd00383">
    <property type="entry name" value="trans_reg_C"/>
    <property type="match status" value="1"/>
</dbReference>
<dbReference type="Gene3D" id="1.10.10.10">
    <property type="entry name" value="Winged helix-like DNA-binding domain superfamily/Winged helix DNA-binding domain"/>
    <property type="match status" value="1"/>
</dbReference>
<dbReference type="GO" id="GO:0006355">
    <property type="term" value="P:regulation of DNA-templated transcription"/>
    <property type="evidence" value="ECO:0007669"/>
    <property type="project" value="InterPro"/>
</dbReference>
<dbReference type="PROSITE" id="PS51755">
    <property type="entry name" value="OMPR_PHOB"/>
    <property type="match status" value="1"/>
</dbReference>
<dbReference type="GO" id="GO:0003677">
    <property type="term" value="F:DNA binding"/>
    <property type="evidence" value="ECO:0007669"/>
    <property type="project" value="UniProtKB-UniRule"/>
</dbReference>
<gene>
    <name evidence="5" type="ORF">AZ468_08460</name>
</gene>
<evidence type="ECO:0000313" key="5">
    <source>
        <dbReference type="EMBL" id="OAN01130.1"/>
    </source>
</evidence>
<name>A0A178JHF5_9VIBR</name>
<dbReference type="SMART" id="SM00862">
    <property type="entry name" value="Trans_reg_C"/>
    <property type="match status" value="1"/>
</dbReference>
<dbReference type="EMBL" id="LUAX01000001">
    <property type="protein sequence ID" value="OAN01130.1"/>
    <property type="molecule type" value="Genomic_DNA"/>
</dbReference>
<proteinExistence type="predicted"/>
<evidence type="ECO:0000259" key="4">
    <source>
        <dbReference type="PROSITE" id="PS51755"/>
    </source>
</evidence>
<dbReference type="AlphaFoldDB" id="A0A178JHF5"/>
<dbReference type="GO" id="GO:0000160">
    <property type="term" value="P:phosphorelay signal transduction system"/>
    <property type="evidence" value="ECO:0007669"/>
    <property type="project" value="InterPro"/>
</dbReference>
<feature type="DNA-binding region" description="OmpR/PhoB-type" evidence="2">
    <location>
        <begin position="35"/>
        <end position="136"/>
    </location>
</feature>
<comment type="caution">
    <text evidence="5">The sequence shown here is derived from an EMBL/GenBank/DDBJ whole genome shotgun (WGS) entry which is preliminary data.</text>
</comment>
<keyword evidence="3" id="KW-0472">Membrane</keyword>
<dbReference type="Pfam" id="PF00486">
    <property type="entry name" value="Trans_reg_C"/>
    <property type="match status" value="1"/>
</dbReference>
<feature type="transmembrane region" description="Helical" evidence="3">
    <location>
        <begin position="168"/>
        <end position="191"/>
    </location>
</feature>
<keyword evidence="3" id="KW-1133">Transmembrane helix</keyword>
<accession>A0A178JHF5</accession>
<evidence type="ECO:0000256" key="2">
    <source>
        <dbReference type="PROSITE-ProRule" id="PRU01091"/>
    </source>
</evidence>
<sequence>MKGSISRKNIFVECAASFRSPVTRMNILAQAKQSGQLIAIAHLLYDPEHKTLTNGSNEIALEPRNVALLEVLLSNVGEPTSIEQFIEQVWENQYISKNVVTNRISLLRNLLREHVPDIDSTKLIVTYPKRGYYIPNSHVQLVSSSRVNLDSAKQTAVNHKLKLKPSKFAFWSSAFVITALLAAVTLVNTFFDVKVESKDQALYVPQVRLLLDQISSSRQSMQEDALKLKVLLLHAYSHSPYIHLANMRSPSYYLMSLSEHHHFPGSDALNDSDYKLTFNLIKDKMAADTLEVILYHSASARVAWRNLYSLEDNELVATVNELNSDLTEYFKLPTPILRIDQELKTSLTQLSEAEFDKLIEQNMSGAEISFYTRELLFSDQSSDVLRHWIDKVKQSTPTPSPELHMLLALLTYRSGEIEKSLQMLQREYVAEIPNNALILMLQANISRKKRNIEQYLSNYLKATAALTSSIPARQVLAHYTSDNKQAACLGLWKDALSNIEYMQMPDSLLWQGVERFCAPIKTA</sequence>
<evidence type="ECO:0000256" key="3">
    <source>
        <dbReference type="SAM" id="Phobius"/>
    </source>
</evidence>
<evidence type="ECO:0000313" key="6">
    <source>
        <dbReference type="Proteomes" id="UP000094761"/>
    </source>
</evidence>
<evidence type="ECO:0000256" key="1">
    <source>
        <dbReference type="ARBA" id="ARBA00023125"/>
    </source>
</evidence>
<organism evidence="5 6">
    <name type="scientific">Vibrio europaeus</name>
    <dbReference type="NCBI Taxonomy" id="300876"/>
    <lineage>
        <taxon>Bacteria</taxon>
        <taxon>Pseudomonadati</taxon>
        <taxon>Pseudomonadota</taxon>
        <taxon>Gammaproteobacteria</taxon>
        <taxon>Vibrionales</taxon>
        <taxon>Vibrionaceae</taxon>
        <taxon>Vibrio</taxon>
        <taxon>Vibrio oreintalis group</taxon>
    </lineage>
</organism>
<keyword evidence="1 2" id="KW-0238">DNA-binding</keyword>
<keyword evidence="3" id="KW-0812">Transmembrane</keyword>
<protein>
    <recommendedName>
        <fullName evidence="4">OmpR/PhoB-type domain-containing protein</fullName>
    </recommendedName>
</protein>
<dbReference type="InterPro" id="IPR016032">
    <property type="entry name" value="Sig_transdc_resp-reg_C-effctor"/>
</dbReference>
<feature type="domain" description="OmpR/PhoB-type" evidence="4">
    <location>
        <begin position="35"/>
        <end position="136"/>
    </location>
</feature>
<dbReference type="OrthoDB" id="5903928at2"/>
<dbReference type="InterPro" id="IPR036388">
    <property type="entry name" value="WH-like_DNA-bd_sf"/>
</dbReference>
<reference evidence="5 6" key="1">
    <citation type="submission" date="2016-03" db="EMBL/GenBank/DDBJ databases">
        <title>Draft genome sequence of the Vibrio tubiashii subs. europaeus.</title>
        <authorList>
            <person name="Spinard E."/>
            <person name="Dubert J."/>
            <person name="Nelson D.R."/>
            <person name="Barja J.L."/>
        </authorList>
    </citation>
    <scope>NUCLEOTIDE SEQUENCE [LARGE SCALE GENOMIC DNA]</scope>
    <source>
        <strain evidence="6">PP-638</strain>
    </source>
</reference>